<dbReference type="HOGENOM" id="CLU_1262231_0_0_1"/>
<dbReference type="GO" id="GO:0016740">
    <property type="term" value="F:transferase activity"/>
    <property type="evidence" value="ECO:0007669"/>
    <property type="project" value="UniProtKB-KW"/>
</dbReference>
<sequence>MTVNGHIMLSLPIWSHLRGLVALVCRNVQQRYDIGVSILTGGNIIKRLKLRSLVRYASILDRAIGVLEENPNIIEFFPSIGGSCLAFYEAIYRQETVKCVVSGKTFQSWPKPKLAIADIRLVLLGLFTVITSCVPFMIQFFVESLKEIRSIDPTITTLAWTAINNSASFRVWGPEELGGPGDISTKAIIEAEKTGNP</sequence>
<keyword evidence="1" id="KW-0812">Transmembrane</keyword>
<keyword evidence="3" id="KW-0808">Transferase</keyword>
<dbReference type="EMBL" id="KN837108">
    <property type="protein sequence ID" value="KIJ46330.1"/>
    <property type="molecule type" value="Genomic_DNA"/>
</dbReference>
<keyword evidence="2" id="KW-0732">Signal</keyword>
<feature type="chain" id="PRO_5002205131" evidence="2">
    <location>
        <begin position="23"/>
        <end position="197"/>
    </location>
</feature>
<gene>
    <name evidence="3" type="ORF">M422DRAFT_250379</name>
</gene>
<feature type="signal peptide" evidence="2">
    <location>
        <begin position="1"/>
        <end position="22"/>
    </location>
</feature>
<feature type="transmembrane region" description="Helical" evidence="1">
    <location>
        <begin position="121"/>
        <end position="142"/>
    </location>
</feature>
<accession>A0A0C9W3F4</accession>
<protein>
    <submittedName>
        <fullName evidence="3">Glycosyltransferase family 1 protein</fullName>
    </submittedName>
</protein>
<reference evidence="3 4" key="1">
    <citation type="submission" date="2014-06" db="EMBL/GenBank/DDBJ databases">
        <title>Evolutionary Origins and Diversification of the Mycorrhizal Mutualists.</title>
        <authorList>
            <consortium name="DOE Joint Genome Institute"/>
            <consortium name="Mycorrhizal Genomics Consortium"/>
            <person name="Kohler A."/>
            <person name="Kuo A."/>
            <person name="Nagy L.G."/>
            <person name="Floudas D."/>
            <person name="Copeland A."/>
            <person name="Barry K.W."/>
            <person name="Cichocki N."/>
            <person name="Veneault-Fourrey C."/>
            <person name="LaButti K."/>
            <person name="Lindquist E.A."/>
            <person name="Lipzen A."/>
            <person name="Lundell T."/>
            <person name="Morin E."/>
            <person name="Murat C."/>
            <person name="Riley R."/>
            <person name="Ohm R."/>
            <person name="Sun H."/>
            <person name="Tunlid A."/>
            <person name="Henrissat B."/>
            <person name="Grigoriev I.V."/>
            <person name="Hibbett D.S."/>
            <person name="Martin F."/>
        </authorList>
    </citation>
    <scope>NUCLEOTIDE SEQUENCE [LARGE SCALE GENOMIC DNA]</scope>
    <source>
        <strain evidence="3 4">SS14</strain>
    </source>
</reference>
<evidence type="ECO:0000256" key="2">
    <source>
        <dbReference type="SAM" id="SignalP"/>
    </source>
</evidence>
<name>A0A0C9W3F4_SPHS4</name>
<dbReference type="AlphaFoldDB" id="A0A0C9W3F4"/>
<keyword evidence="1" id="KW-1133">Transmembrane helix</keyword>
<evidence type="ECO:0000256" key="1">
    <source>
        <dbReference type="SAM" id="Phobius"/>
    </source>
</evidence>
<keyword evidence="4" id="KW-1185">Reference proteome</keyword>
<dbReference type="OrthoDB" id="3266493at2759"/>
<organism evidence="3 4">
    <name type="scientific">Sphaerobolus stellatus (strain SS14)</name>
    <dbReference type="NCBI Taxonomy" id="990650"/>
    <lineage>
        <taxon>Eukaryota</taxon>
        <taxon>Fungi</taxon>
        <taxon>Dikarya</taxon>
        <taxon>Basidiomycota</taxon>
        <taxon>Agaricomycotina</taxon>
        <taxon>Agaricomycetes</taxon>
        <taxon>Phallomycetidae</taxon>
        <taxon>Geastrales</taxon>
        <taxon>Sphaerobolaceae</taxon>
        <taxon>Sphaerobolus</taxon>
    </lineage>
</organism>
<keyword evidence="1" id="KW-0472">Membrane</keyword>
<dbReference type="Proteomes" id="UP000054279">
    <property type="component" value="Unassembled WGS sequence"/>
</dbReference>
<evidence type="ECO:0000313" key="3">
    <source>
        <dbReference type="EMBL" id="KIJ46330.1"/>
    </source>
</evidence>
<proteinExistence type="predicted"/>
<evidence type="ECO:0000313" key="4">
    <source>
        <dbReference type="Proteomes" id="UP000054279"/>
    </source>
</evidence>